<comment type="caution">
    <text evidence="1">The sequence shown here is derived from an EMBL/GenBank/DDBJ whole genome shotgun (WGS) entry which is preliminary data.</text>
</comment>
<evidence type="ECO:0000313" key="2">
    <source>
        <dbReference type="Proteomes" id="UP000620025"/>
    </source>
</evidence>
<proteinExistence type="predicted"/>
<accession>A0ABR9C4Z4</accession>
<keyword evidence="2" id="KW-1185">Reference proteome</keyword>
<dbReference type="Proteomes" id="UP000620025">
    <property type="component" value="Unassembled WGS sequence"/>
</dbReference>
<evidence type="ECO:0000313" key="1">
    <source>
        <dbReference type="EMBL" id="MBD8772130.1"/>
    </source>
</evidence>
<reference evidence="1 2" key="1">
    <citation type="journal article" date="2020" name="FEMS Microbiol. Ecol.">
        <title>Temporal dynamics of bacterial communities during seed development and maturation.</title>
        <authorList>
            <person name="Chesneau G."/>
            <person name="Torres-Cortes G."/>
            <person name="Briand M."/>
            <person name="Darrasse A."/>
            <person name="Preveaux A."/>
            <person name="Marais C."/>
            <person name="Jacques M.A."/>
            <person name="Shade A."/>
            <person name="Barret M."/>
        </authorList>
    </citation>
    <scope>NUCLEOTIDE SEQUENCE [LARGE SCALE GENOMIC DNA]</scope>
    <source>
        <strain evidence="1 2">CFBP13599</strain>
    </source>
</reference>
<dbReference type="EMBL" id="JACYWZ010000012">
    <property type="protein sequence ID" value="MBD8772130.1"/>
    <property type="molecule type" value="Genomic_DNA"/>
</dbReference>
<dbReference type="Pfam" id="PF20701">
    <property type="entry name" value="HetE-N"/>
    <property type="match status" value="1"/>
</dbReference>
<sequence>MDFITTGIIASSAYDLFKQGLTLTAHSLKERLAQWIKDDVLAEALSAELSSLGINNQMSEMAMTQRLGESPTMPALIRDINAQAALFAPSQINTVTQNHSGSGDNVAGHKIGK</sequence>
<protein>
    <submittedName>
        <fullName evidence="1">Uncharacterized protein</fullName>
    </submittedName>
</protein>
<organism evidence="1 2">
    <name type="scientific">Pseudomonas coleopterorum</name>
    <dbReference type="NCBI Taxonomy" id="1605838"/>
    <lineage>
        <taxon>Bacteria</taxon>
        <taxon>Pseudomonadati</taxon>
        <taxon>Pseudomonadota</taxon>
        <taxon>Gammaproteobacteria</taxon>
        <taxon>Pseudomonadales</taxon>
        <taxon>Pseudomonadaceae</taxon>
        <taxon>Pseudomonas</taxon>
    </lineage>
</organism>
<gene>
    <name evidence="1" type="ORF">IFT38_21575</name>
</gene>
<dbReference type="RefSeq" id="WP_192069210.1">
    <property type="nucleotide sequence ID" value="NZ_JACYWY010000012.1"/>
</dbReference>
<name>A0ABR9C4Z4_9PSED</name>